<accession>X0VMM1</accession>
<evidence type="ECO:0000313" key="1">
    <source>
        <dbReference type="EMBL" id="GAG19445.1"/>
    </source>
</evidence>
<comment type="caution">
    <text evidence="1">The sequence shown here is derived from an EMBL/GenBank/DDBJ whole genome shotgun (WGS) entry which is preliminary data.</text>
</comment>
<gene>
    <name evidence="1" type="ORF">S01H1_50974</name>
</gene>
<sequence length="154" mass="17253">DCHVVKRDYGTALQLYPRPTLGGRSSASTDSLLSLKLAVDERVDGHDLLTLVGAQVTKWAREHLEEIRRKLDSLVKDHEDGQGVDVLTIWARHSHSYPYTVFTGSPFSSHSALTAYSFSDFEPAQKLIRDLTRDAENAVRAELGQRPVRQPKRG</sequence>
<protein>
    <submittedName>
        <fullName evidence="1">Uncharacterized protein</fullName>
    </submittedName>
</protein>
<dbReference type="AlphaFoldDB" id="X0VMM1"/>
<organism evidence="1">
    <name type="scientific">marine sediment metagenome</name>
    <dbReference type="NCBI Taxonomy" id="412755"/>
    <lineage>
        <taxon>unclassified sequences</taxon>
        <taxon>metagenomes</taxon>
        <taxon>ecological metagenomes</taxon>
    </lineage>
</organism>
<feature type="non-terminal residue" evidence="1">
    <location>
        <position position="1"/>
    </location>
</feature>
<dbReference type="EMBL" id="BARS01032873">
    <property type="protein sequence ID" value="GAG19445.1"/>
    <property type="molecule type" value="Genomic_DNA"/>
</dbReference>
<reference evidence="1" key="1">
    <citation type="journal article" date="2014" name="Front. Microbiol.">
        <title>High frequency of phylogenetically diverse reductive dehalogenase-homologous genes in deep subseafloor sedimentary metagenomes.</title>
        <authorList>
            <person name="Kawai M."/>
            <person name="Futagami T."/>
            <person name="Toyoda A."/>
            <person name="Takaki Y."/>
            <person name="Nishi S."/>
            <person name="Hori S."/>
            <person name="Arai W."/>
            <person name="Tsubouchi T."/>
            <person name="Morono Y."/>
            <person name="Uchiyama I."/>
            <person name="Ito T."/>
            <person name="Fujiyama A."/>
            <person name="Inagaki F."/>
            <person name="Takami H."/>
        </authorList>
    </citation>
    <scope>NUCLEOTIDE SEQUENCE</scope>
    <source>
        <strain evidence="1">Expedition CK06-06</strain>
    </source>
</reference>
<name>X0VMM1_9ZZZZ</name>
<proteinExistence type="predicted"/>